<evidence type="ECO:0000313" key="2">
    <source>
        <dbReference type="Proteomes" id="UP000054270"/>
    </source>
</evidence>
<keyword evidence="2" id="KW-1185">Reference proteome</keyword>
<evidence type="ECO:0000313" key="1">
    <source>
        <dbReference type="EMBL" id="KJA16735.1"/>
    </source>
</evidence>
<protein>
    <submittedName>
        <fullName evidence="1">Uncharacterized protein</fullName>
    </submittedName>
</protein>
<dbReference type="OrthoDB" id="3224221at2759"/>
<gene>
    <name evidence="1" type="ORF">HYPSUDRAFT_147334</name>
</gene>
<dbReference type="STRING" id="945553.A0A0D2P8T0"/>
<dbReference type="OMA" id="QAICTIG"/>
<name>A0A0D2P8T0_HYPSF</name>
<reference evidence="2" key="1">
    <citation type="submission" date="2014-04" db="EMBL/GenBank/DDBJ databases">
        <title>Evolutionary Origins and Diversification of the Mycorrhizal Mutualists.</title>
        <authorList>
            <consortium name="DOE Joint Genome Institute"/>
            <consortium name="Mycorrhizal Genomics Consortium"/>
            <person name="Kohler A."/>
            <person name="Kuo A."/>
            <person name="Nagy L.G."/>
            <person name="Floudas D."/>
            <person name="Copeland A."/>
            <person name="Barry K.W."/>
            <person name="Cichocki N."/>
            <person name="Veneault-Fourrey C."/>
            <person name="LaButti K."/>
            <person name="Lindquist E.A."/>
            <person name="Lipzen A."/>
            <person name="Lundell T."/>
            <person name="Morin E."/>
            <person name="Murat C."/>
            <person name="Riley R."/>
            <person name="Ohm R."/>
            <person name="Sun H."/>
            <person name="Tunlid A."/>
            <person name="Henrissat B."/>
            <person name="Grigoriev I.V."/>
            <person name="Hibbett D.S."/>
            <person name="Martin F."/>
        </authorList>
    </citation>
    <scope>NUCLEOTIDE SEQUENCE [LARGE SCALE GENOMIC DNA]</scope>
    <source>
        <strain evidence="2">FD-334 SS-4</strain>
    </source>
</reference>
<dbReference type="EMBL" id="KN817616">
    <property type="protein sequence ID" value="KJA16735.1"/>
    <property type="molecule type" value="Genomic_DNA"/>
</dbReference>
<proteinExistence type="predicted"/>
<accession>A0A0D2P8T0</accession>
<dbReference type="AlphaFoldDB" id="A0A0D2P8T0"/>
<sequence length="283" mass="32944">MGGKVFHLNRRVNQEELDAYRVSWNLDDGMSCRACCDPTYFRFDLLGTPRSAWNKSAARVFAADYIKTNKLSKKCFDEVMEAFFTRIKNLQAQYKLQLKGPTVVLAAKIKRRRDFRKYSVGSETYVKDFSHSSQLFQRRIFIAMFIPLLRCHVDMLERLGVEGMSSDESDTEEVIGNAYIRRNNTRYRAKRPLWRAAIIDAWLRVFDTCYVVWRRTATGSMHGSAVHVRERSADNWSSSKSFVAGLEKNAYNHEWLGARADIDITVRPLDKAYAFNHDCRIYE</sequence>
<dbReference type="Proteomes" id="UP000054270">
    <property type="component" value="Unassembled WGS sequence"/>
</dbReference>
<organism evidence="1 2">
    <name type="scientific">Hypholoma sublateritium (strain FD-334 SS-4)</name>
    <dbReference type="NCBI Taxonomy" id="945553"/>
    <lineage>
        <taxon>Eukaryota</taxon>
        <taxon>Fungi</taxon>
        <taxon>Dikarya</taxon>
        <taxon>Basidiomycota</taxon>
        <taxon>Agaricomycotina</taxon>
        <taxon>Agaricomycetes</taxon>
        <taxon>Agaricomycetidae</taxon>
        <taxon>Agaricales</taxon>
        <taxon>Agaricineae</taxon>
        <taxon>Strophariaceae</taxon>
        <taxon>Hypholoma</taxon>
    </lineage>
</organism>